<protein>
    <submittedName>
        <fullName evidence="1">Uncharacterized protein</fullName>
    </submittedName>
</protein>
<dbReference type="Proteomes" id="UP000004757">
    <property type="component" value="Unassembled WGS sequence"/>
</dbReference>
<gene>
    <name evidence="1" type="ORF">MALL_0370</name>
</gene>
<dbReference type="RefSeq" id="WP_005683805.1">
    <property type="nucleotide sequence ID" value="NZ_ADNC01000027.1"/>
</dbReference>
<organism evidence="1 2">
    <name type="scientific">Mycoplasmopsis alligatoris A21JP2</name>
    <dbReference type="NCBI Taxonomy" id="747682"/>
    <lineage>
        <taxon>Bacteria</taxon>
        <taxon>Bacillati</taxon>
        <taxon>Mycoplasmatota</taxon>
        <taxon>Mycoplasmoidales</taxon>
        <taxon>Metamycoplasmataceae</taxon>
        <taxon>Mycoplasmopsis</taxon>
    </lineage>
</organism>
<reference evidence="1 2" key="1">
    <citation type="submission" date="2010-03" db="EMBL/GenBank/DDBJ databases">
        <authorList>
            <person name="Glass J.I."/>
            <person name="Benders G.A."/>
            <person name="Durkin A.S."/>
            <person name="Farmerie W.G."/>
            <person name="Hlavinka K."/>
            <person name="Hostetler J."/>
            <person name="Jackson J."/>
            <person name="May M.A."/>
            <person name="Miller R.H."/>
            <person name="Paralanov V."/>
            <person name="Radune D."/>
            <person name="Szczypinski B."/>
            <person name="Brown D.R."/>
        </authorList>
    </citation>
    <scope>NUCLEOTIDE SEQUENCE [LARGE SCALE GENOMIC DNA]</scope>
    <source>
        <strain evidence="1 2">A21JP2</strain>
    </source>
</reference>
<comment type="caution">
    <text evidence="1">The sequence shown here is derived from an EMBL/GenBank/DDBJ whole genome shotgun (WGS) entry which is preliminary data.</text>
</comment>
<dbReference type="STRING" id="747682.MALL_0370"/>
<proteinExistence type="predicted"/>
<keyword evidence="2" id="KW-1185">Reference proteome</keyword>
<evidence type="ECO:0000313" key="1">
    <source>
        <dbReference type="EMBL" id="EFF41187.1"/>
    </source>
</evidence>
<dbReference type="AlphaFoldDB" id="D4XWQ8"/>
<dbReference type="EMBL" id="ADNC01000027">
    <property type="protein sequence ID" value="EFF41187.1"/>
    <property type="molecule type" value="Genomic_DNA"/>
</dbReference>
<accession>D4XWQ8</accession>
<sequence length="260" mass="31152">MKLNILTNLIETIVSTIPINSTTELIDDKNKIDLLQEEEKIFMLLQIDLLEKMNYKDFNKIKRTTMIEQKQVKEYMEKYKKFYNYDYIKKSLKTRKYYYSNRYIDNDELNKIEDFKFFLLGVISFYSRKDLESITSLTSNLSLITSFFSNFNYVSFGLQITNLILQGVSYNKTLKQSKYQNYYNSLWDSLFFILLNNEKNNIEQEKKQKFYLDKLNLLIKEIYASLSEDGFKINKETMISLLTLSDNNFTSLDMRGTYVY</sequence>
<name>D4XWQ8_9BACT</name>
<evidence type="ECO:0000313" key="2">
    <source>
        <dbReference type="Proteomes" id="UP000004757"/>
    </source>
</evidence>